<dbReference type="Proteomes" id="UP001286313">
    <property type="component" value="Unassembled WGS sequence"/>
</dbReference>
<keyword evidence="3" id="KW-1185">Reference proteome</keyword>
<keyword evidence="1" id="KW-0812">Transmembrane</keyword>
<keyword evidence="1" id="KW-1133">Transmembrane helix</keyword>
<reference evidence="2" key="1">
    <citation type="submission" date="2023-10" db="EMBL/GenBank/DDBJ databases">
        <title>Genome assemblies of two species of porcelain crab, Petrolisthes cinctipes and Petrolisthes manimaculis (Anomura: Porcellanidae).</title>
        <authorList>
            <person name="Angst P."/>
        </authorList>
    </citation>
    <scope>NUCLEOTIDE SEQUENCE</scope>
    <source>
        <strain evidence="2">PB745_01</strain>
        <tissue evidence="2">Gill</tissue>
    </source>
</reference>
<dbReference type="AlphaFoldDB" id="A0AAE1GDL9"/>
<accession>A0AAE1GDL9</accession>
<keyword evidence="1" id="KW-0472">Membrane</keyword>
<name>A0AAE1GDL9_PETCI</name>
<proteinExistence type="predicted"/>
<sequence length="288" mass="32125">MVKVEGSHEKIRIFRDTGANQSLILKGTLPWTGKSNTGKEAACKGEGGRFSSPLHKVWLNCGYVTGEVTVGVKETLSIDGVDMFIGNDLAGKRVIPNLQMVEDPVKEMMENTTIVTVPNSTGEEKLVPEVFPVCAVTRAMAKMGITEPDEVMQEDQDLGVLFEEPCELENDQSNGNVEKVESQIELKIDMEIEKSELMREQEKDESLKFLWNEAKRSDELDENFVGYYVDRECGGSIRVIKVVAEACACREVRYMWVVSRSQVVLGIVVVWGCPGGQLLGYLVFYPRC</sequence>
<gene>
    <name evidence="2" type="ORF">Pcinc_006060</name>
</gene>
<comment type="caution">
    <text evidence="2">The sequence shown here is derived from an EMBL/GenBank/DDBJ whole genome shotgun (WGS) entry which is preliminary data.</text>
</comment>
<organism evidence="2 3">
    <name type="scientific">Petrolisthes cinctipes</name>
    <name type="common">Flat porcelain crab</name>
    <dbReference type="NCBI Taxonomy" id="88211"/>
    <lineage>
        <taxon>Eukaryota</taxon>
        <taxon>Metazoa</taxon>
        <taxon>Ecdysozoa</taxon>
        <taxon>Arthropoda</taxon>
        <taxon>Crustacea</taxon>
        <taxon>Multicrustacea</taxon>
        <taxon>Malacostraca</taxon>
        <taxon>Eumalacostraca</taxon>
        <taxon>Eucarida</taxon>
        <taxon>Decapoda</taxon>
        <taxon>Pleocyemata</taxon>
        <taxon>Anomura</taxon>
        <taxon>Galatheoidea</taxon>
        <taxon>Porcellanidae</taxon>
        <taxon>Petrolisthes</taxon>
    </lineage>
</organism>
<evidence type="ECO:0000313" key="2">
    <source>
        <dbReference type="EMBL" id="KAK3889906.1"/>
    </source>
</evidence>
<dbReference type="EMBL" id="JAWQEG010000453">
    <property type="protein sequence ID" value="KAK3889906.1"/>
    <property type="molecule type" value="Genomic_DNA"/>
</dbReference>
<protein>
    <recommendedName>
        <fullName evidence="4">Peptidase A2 domain-containing protein</fullName>
    </recommendedName>
</protein>
<evidence type="ECO:0000313" key="3">
    <source>
        <dbReference type="Proteomes" id="UP001286313"/>
    </source>
</evidence>
<feature type="transmembrane region" description="Helical" evidence="1">
    <location>
        <begin position="263"/>
        <end position="284"/>
    </location>
</feature>
<evidence type="ECO:0000256" key="1">
    <source>
        <dbReference type="SAM" id="Phobius"/>
    </source>
</evidence>
<evidence type="ECO:0008006" key="4">
    <source>
        <dbReference type="Google" id="ProtNLM"/>
    </source>
</evidence>